<name>R4UJE8_9MOLU</name>
<dbReference type="PATRIC" id="fig|1276227.3.peg.870"/>
<sequence>MLPTKIQTFIEDHRHKPLSEYIKENPKFILEFINTLNWEEKFELLNDFIDPSSETDNAIQTIHKSISLFLEKEIKERIVQNISKEDYLFHKAVVEAYEKNLSQNDDKSKN</sequence>
<dbReference type="KEGG" id="scr:SCHRY_v1c08630"/>
<dbReference type="OrthoDB" id="389915at2"/>
<keyword evidence="2" id="KW-1185">Reference proteome</keyword>
<accession>R4UJE8</accession>
<evidence type="ECO:0000313" key="2">
    <source>
        <dbReference type="Proteomes" id="UP000013964"/>
    </source>
</evidence>
<organism evidence="1 2">
    <name type="scientific">Spiroplasma chrysopicola DF-1</name>
    <dbReference type="NCBI Taxonomy" id="1276227"/>
    <lineage>
        <taxon>Bacteria</taxon>
        <taxon>Bacillati</taxon>
        <taxon>Mycoplasmatota</taxon>
        <taxon>Mollicutes</taxon>
        <taxon>Entomoplasmatales</taxon>
        <taxon>Spiroplasmataceae</taxon>
        <taxon>Spiroplasma</taxon>
    </lineage>
</organism>
<reference evidence="1 2" key="1">
    <citation type="journal article" date="2013" name="Genome Biol. Evol.">
        <title>Complete genomes of two dipteran-associated spiroplasmas provided insights into the origin, dynamics, and impacts of viral invasion in spiroplasma.</title>
        <authorList>
            <person name="Ku C."/>
            <person name="Lo W.S."/>
            <person name="Chen L.L."/>
            <person name="Kuo C.H."/>
        </authorList>
    </citation>
    <scope>NUCLEOTIDE SEQUENCE [LARGE SCALE GENOMIC DNA]</scope>
    <source>
        <strain evidence="1 2">DF-1</strain>
    </source>
</reference>
<dbReference type="RefSeq" id="WP_016339257.1">
    <property type="nucleotide sequence ID" value="NC_021280.1"/>
</dbReference>
<proteinExistence type="predicted"/>
<dbReference type="HOGENOM" id="CLU_2169498_0_0_14"/>
<evidence type="ECO:0000313" key="1">
    <source>
        <dbReference type="EMBL" id="AGM25436.1"/>
    </source>
</evidence>
<dbReference type="STRING" id="1276227.SCHRY_v1c08630"/>
<dbReference type="Proteomes" id="UP000013964">
    <property type="component" value="Chromosome"/>
</dbReference>
<gene>
    <name evidence="1" type="ORF">SCHRY_v1c08630</name>
</gene>
<protein>
    <submittedName>
        <fullName evidence="1">Uncharacterized protein</fullName>
    </submittedName>
</protein>
<dbReference type="AlphaFoldDB" id="R4UJE8"/>
<dbReference type="EMBL" id="CP005077">
    <property type="protein sequence ID" value="AGM25436.1"/>
    <property type="molecule type" value="Genomic_DNA"/>
</dbReference>